<evidence type="ECO:0000256" key="1">
    <source>
        <dbReference type="SAM" id="MobiDB-lite"/>
    </source>
</evidence>
<protein>
    <submittedName>
        <fullName evidence="2">Uncharacterized protein</fullName>
    </submittedName>
</protein>
<dbReference type="AlphaFoldDB" id="A0A4V5V0A3"/>
<gene>
    <name evidence="2" type="ORF">FDA94_03180</name>
</gene>
<keyword evidence="3" id="KW-1185">Reference proteome</keyword>
<feature type="compositionally biased region" description="Basic residues" evidence="1">
    <location>
        <begin position="50"/>
        <end position="59"/>
    </location>
</feature>
<dbReference type="Proteomes" id="UP000308705">
    <property type="component" value="Unassembled WGS sequence"/>
</dbReference>
<evidence type="ECO:0000313" key="2">
    <source>
        <dbReference type="EMBL" id="TKK90783.1"/>
    </source>
</evidence>
<evidence type="ECO:0000313" key="3">
    <source>
        <dbReference type="Proteomes" id="UP000308705"/>
    </source>
</evidence>
<dbReference type="RefSeq" id="WP_137245525.1">
    <property type="nucleotide sequence ID" value="NZ_SZQA01000002.1"/>
</dbReference>
<accession>A0A4V5V0A3</accession>
<dbReference type="OrthoDB" id="3539873at2"/>
<feature type="region of interest" description="Disordered" evidence="1">
    <location>
        <begin position="50"/>
        <end position="87"/>
    </location>
</feature>
<proteinExistence type="predicted"/>
<sequence length="87" mass="9751">MGVVNAYVSVPADYLAATPWESLDRDLPDHEADYVRDHYERLRAFFARGRRSGARRRHRPDVSRSHQAISSARSGAARPANSRCVAA</sequence>
<dbReference type="EMBL" id="SZQA01000002">
    <property type="protein sequence ID" value="TKK90783.1"/>
    <property type="molecule type" value="Genomic_DNA"/>
</dbReference>
<reference evidence="2 3" key="1">
    <citation type="submission" date="2019-04" db="EMBL/GenBank/DDBJ databases">
        <title>Herbidospora sp. NEAU-GS14.nov., a novel actinomycete isolated from soil.</title>
        <authorList>
            <person name="Han L."/>
        </authorList>
    </citation>
    <scope>NUCLEOTIDE SEQUENCE [LARGE SCALE GENOMIC DNA]</scope>
    <source>
        <strain evidence="2 3">NEAU-GS14</strain>
    </source>
</reference>
<organism evidence="2 3">
    <name type="scientific">Herbidospora galbida</name>
    <dbReference type="NCBI Taxonomy" id="2575442"/>
    <lineage>
        <taxon>Bacteria</taxon>
        <taxon>Bacillati</taxon>
        <taxon>Actinomycetota</taxon>
        <taxon>Actinomycetes</taxon>
        <taxon>Streptosporangiales</taxon>
        <taxon>Streptosporangiaceae</taxon>
        <taxon>Herbidospora</taxon>
    </lineage>
</organism>
<comment type="caution">
    <text evidence="2">The sequence shown here is derived from an EMBL/GenBank/DDBJ whole genome shotgun (WGS) entry which is preliminary data.</text>
</comment>
<name>A0A4V5V0A3_9ACTN</name>